<evidence type="ECO:0000256" key="4">
    <source>
        <dbReference type="RuleBase" id="RU003953"/>
    </source>
</evidence>
<dbReference type="InterPro" id="IPR002646">
    <property type="entry name" value="PolA_pol_head_dom"/>
</dbReference>
<dbReference type="Proteomes" id="UP001642484">
    <property type="component" value="Unassembled WGS sequence"/>
</dbReference>
<proteinExistence type="inferred from homology"/>
<evidence type="ECO:0000259" key="6">
    <source>
        <dbReference type="Pfam" id="PF01743"/>
    </source>
</evidence>
<dbReference type="Gene3D" id="3.30.460.10">
    <property type="entry name" value="Beta Polymerase, domain 2"/>
    <property type="match status" value="1"/>
</dbReference>
<comment type="caution">
    <text evidence="7">The sequence shown here is derived from an EMBL/GenBank/DDBJ whole genome shotgun (WGS) entry which is preliminary data.</text>
</comment>
<dbReference type="PANTHER" id="PTHR13734:SF5">
    <property type="entry name" value="CCA TRNA NUCLEOTIDYLTRANSFERASE, MITOCHONDRIAL"/>
    <property type="match status" value="1"/>
</dbReference>
<name>A0ABP0QQ76_9DINO</name>
<protein>
    <recommendedName>
        <fullName evidence="6">Poly A polymerase head domain-containing protein</fullName>
    </recommendedName>
</protein>
<dbReference type="InterPro" id="IPR043519">
    <property type="entry name" value="NT_sf"/>
</dbReference>
<dbReference type="EMBL" id="CAXAMN010024806">
    <property type="protein sequence ID" value="CAK9090109.1"/>
    <property type="molecule type" value="Genomic_DNA"/>
</dbReference>
<evidence type="ECO:0000256" key="3">
    <source>
        <dbReference type="ARBA" id="ARBA00022884"/>
    </source>
</evidence>
<dbReference type="SUPFAM" id="SSF81301">
    <property type="entry name" value="Nucleotidyltransferase"/>
    <property type="match status" value="1"/>
</dbReference>
<dbReference type="SUPFAM" id="SSF81891">
    <property type="entry name" value="Poly A polymerase C-terminal region-like"/>
    <property type="match status" value="1"/>
</dbReference>
<keyword evidence="2 4" id="KW-0808">Transferase</keyword>
<evidence type="ECO:0000256" key="5">
    <source>
        <dbReference type="SAM" id="MobiDB-lite"/>
    </source>
</evidence>
<gene>
    <name evidence="7" type="ORF">CCMP2556_LOCUS43322</name>
</gene>
<dbReference type="PANTHER" id="PTHR13734">
    <property type="entry name" value="TRNA-NUCLEOTIDYLTRANSFERASE"/>
    <property type="match status" value="1"/>
</dbReference>
<reference evidence="7 8" key="1">
    <citation type="submission" date="2024-02" db="EMBL/GenBank/DDBJ databases">
        <authorList>
            <person name="Chen Y."/>
            <person name="Shah S."/>
            <person name="Dougan E. K."/>
            <person name="Thang M."/>
            <person name="Chan C."/>
        </authorList>
    </citation>
    <scope>NUCLEOTIDE SEQUENCE [LARGE SCALE GENOMIC DNA]</scope>
</reference>
<feature type="region of interest" description="Disordered" evidence="5">
    <location>
        <begin position="176"/>
        <end position="208"/>
    </location>
</feature>
<evidence type="ECO:0000256" key="2">
    <source>
        <dbReference type="ARBA" id="ARBA00022679"/>
    </source>
</evidence>
<evidence type="ECO:0000256" key="1">
    <source>
        <dbReference type="ARBA" id="ARBA00007265"/>
    </source>
</evidence>
<organism evidence="7 8">
    <name type="scientific">Durusdinium trenchii</name>
    <dbReference type="NCBI Taxonomy" id="1381693"/>
    <lineage>
        <taxon>Eukaryota</taxon>
        <taxon>Sar</taxon>
        <taxon>Alveolata</taxon>
        <taxon>Dinophyceae</taxon>
        <taxon>Suessiales</taxon>
        <taxon>Symbiodiniaceae</taxon>
        <taxon>Durusdinium</taxon>
    </lineage>
</organism>
<sequence>MCPSNNGVAWQTRIPKTDAEILHFFLCFLEDQRLPDVPVFINGGYVRDLLLGKEPDDLDLTLCLRGCPEEVTVAALLDEMRGYVESRPEFGLSEFKNATILSNESKDKQLDTFKAHFTNKDGVKTEVDVMPTIGEEKYSDDNRIPIRDQRGLPEEDALRRDLTIGALLLRFLDRKDRPPGRDVEAQPSQPNRRALTDRGVQRAPGERGNATRLLPFATLWQEFQHSAANPQLPARMDAISERDVPDTLSPSKDYALVTRKEKSFDPGQWLSELLPWSAGELKARDALDEVLPQWRSLELGPQTEQQLRRRFRALTTAAGGEEAALTAMRKNIAVMYFGEGQIQRAGEVLQRSLGKERAMEVIQKNPGVLTITPRNLENNIGYVCLAADVVNVVASNAEVKNPRSSDLISDAAGQARRWVERAKHLKIQELPPDEAVQVLWWSKVLIDDPLRICRALRFAAKFKFELPLPQTNSENYVGGCWRHFETNNLELCQALFTLYGPIPSNSLGPVLALTTLTSDCSIRLNPAIMHVLCRLPGTKHSGWWGAQLGCKSRNPMSRLSFLWCLLLL</sequence>
<dbReference type="Pfam" id="PF01743">
    <property type="entry name" value="PolyA_pol"/>
    <property type="match status" value="1"/>
</dbReference>
<accession>A0ABP0QQ76</accession>
<comment type="similarity">
    <text evidence="1 4">Belongs to the tRNA nucleotidyltransferase/poly(A) polymerase family.</text>
</comment>
<evidence type="ECO:0000313" key="7">
    <source>
        <dbReference type="EMBL" id="CAK9090109.1"/>
    </source>
</evidence>
<keyword evidence="3 4" id="KW-0694">RNA-binding</keyword>
<evidence type="ECO:0000313" key="8">
    <source>
        <dbReference type="Proteomes" id="UP001642484"/>
    </source>
</evidence>
<feature type="domain" description="Poly A polymerase head" evidence="6">
    <location>
        <begin position="40"/>
        <end position="171"/>
    </location>
</feature>
<keyword evidence="8" id="KW-1185">Reference proteome</keyword>